<dbReference type="RefSeq" id="WP_118330464.1">
    <property type="nucleotide sequence ID" value="NZ_AP031426.1"/>
</dbReference>
<evidence type="ECO:0000259" key="1">
    <source>
        <dbReference type="Pfam" id="PF18765"/>
    </source>
</evidence>
<sequence>MTKTRTVPLFYKRKTADQKKEWRVCIQDPFENCEKIYPIQQKKVKQMINNIKEDSNVEKIVVFGSSVQDTCHMGSDVDFYIVLKQDQKITFKETLSFMYDIWTNYTVDSRMYEEITKKGVTVYERDIAG</sequence>
<accession>A0A6L8SZR7</accession>
<evidence type="ECO:0000313" key="3">
    <source>
        <dbReference type="Proteomes" id="UP000477285"/>
    </source>
</evidence>
<reference evidence="2 3" key="1">
    <citation type="journal article" date="2019" name="Nat. Med.">
        <title>A library of human gut bacterial isolates paired with longitudinal multiomics data enables mechanistic microbiome research.</title>
        <authorList>
            <person name="Poyet M."/>
            <person name="Groussin M."/>
            <person name="Gibbons S.M."/>
            <person name="Avila-Pacheco J."/>
            <person name="Jiang X."/>
            <person name="Kearney S.M."/>
            <person name="Perrotta A.R."/>
            <person name="Berdy B."/>
            <person name="Zhao S."/>
            <person name="Lieberman T.D."/>
            <person name="Swanson P.K."/>
            <person name="Smith M."/>
            <person name="Roesemann S."/>
            <person name="Alexander J.E."/>
            <person name="Rich S.A."/>
            <person name="Livny J."/>
            <person name="Vlamakis H."/>
            <person name="Clish C."/>
            <person name="Bullock K."/>
            <person name="Deik A."/>
            <person name="Scott J."/>
            <person name="Pierce K.A."/>
            <person name="Xavier R.J."/>
            <person name="Alm E.J."/>
        </authorList>
    </citation>
    <scope>NUCLEOTIDE SEQUENCE [LARGE SCALE GENOMIC DNA]</scope>
    <source>
        <strain evidence="2 3">BIOML-A1</strain>
    </source>
</reference>
<dbReference type="AlphaFoldDB" id="A0A6L8SZR7"/>
<proteinExistence type="predicted"/>
<dbReference type="Pfam" id="PF18765">
    <property type="entry name" value="Polbeta"/>
    <property type="match status" value="1"/>
</dbReference>
<evidence type="ECO:0000313" key="2">
    <source>
        <dbReference type="EMBL" id="MZL32724.1"/>
    </source>
</evidence>
<protein>
    <recommendedName>
        <fullName evidence="1">Polymerase beta nucleotidyltransferase domain-containing protein</fullName>
    </recommendedName>
</protein>
<dbReference type="InterPro" id="IPR043519">
    <property type="entry name" value="NT_sf"/>
</dbReference>
<name>A0A6L8SZR7_9FIRM</name>
<dbReference type="Gene3D" id="3.30.460.10">
    <property type="entry name" value="Beta Polymerase, domain 2"/>
    <property type="match status" value="1"/>
</dbReference>
<dbReference type="CDD" id="cd05403">
    <property type="entry name" value="NT_KNTase_like"/>
    <property type="match status" value="1"/>
</dbReference>
<feature type="domain" description="Polymerase beta nucleotidyltransferase" evidence="1">
    <location>
        <begin position="46"/>
        <end position="126"/>
    </location>
</feature>
<dbReference type="SUPFAM" id="SSF81301">
    <property type="entry name" value="Nucleotidyltransferase"/>
    <property type="match status" value="1"/>
</dbReference>
<organism evidence="2 3">
    <name type="scientific">Blautia wexlerae</name>
    <dbReference type="NCBI Taxonomy" id="418240"/>
    <lineage>
        <taxon>Bacteria</taxon>
        <taxon>Bacillati</taxon>
        <taxon>Bacillota</taxon>
        <taxon>Clostridia</taxon>
        <taxon>Lachnospirales</taxon>
        <taxon>Lachnospiraceae</taxon>
        <taxon>Blautia</taxon>
    </lineage>
</organism>
<dbReference type="Proteomes" id="UP000477285">
    <property type="component" value="Unassembled WGS sequence"/>
</dbReference>
<dbReference type="EMBL" id="WWVQ01000009">
    <property type="protein sequence ID" value="MZL32724.1"/>
    <property type="molecule type" value="Genomic_DNA"/>
</dbReference>
<comment type="caution">
    <text evidence="2">The sequence shown here is derived from an EMBL/GenBank/DDBJ whole genome shotgun (WGS) entry which is preliminary data.</text>
</comment>
<dbReference type="InterPro" id="IPR041633">
    <property type="entry name" value="Polbeta"/>
</dbReference>
<gene>
    <name evidence="2" type="ORF">GT728_05755</name>
</gene>